<evidence type="ECO:0000256" key="1">
    <source>
        <dbReference type="ARBA" id="ARBA00022598"/>
    </source>
</evidence>
<dbReference type="Gene3D" id="3.30.590.20">
    <property type="match status" value="1"/>
</dbReference>
<reference evidence="6 7" key="1">
    <citation type="submission" date="2019-04" db="EMBL/GenBank/DDBJ databases">
        <title>Isolation and identification of Cellulomonas shaoxiangyii sp. Nov. isolated from feces of the Tibetan antelopes (Pantholops hodgsonii) in the Qinghai-Tibet plateau of China.</title>
        <authorList>
            <person name="Tian Z."/>
        </authorList>
    </citation>
    <scope>NUCLEOTIDE SEQUENCE [LARGE SCALE GENOMIC DNA]</scope>
    <source>
        <strain evidence="6 7">Z28</strain>
    </source>
</reference>
<dbReference type="EC" id="6.3.2.2" evidence="5"/>
<keyword evidence="1 5" id="KW-0436">Ligase</keyword>
<sequence>MRTVGVEEEFLLVGPDGAPVGAAGAAVRAYELRTGGEDDESEPGGGLEGELKEEQLETGTHPCEDLGALADEVRAGRRRATAAARAVGVRLAAVATSPVAGDSSLAHGARYHRMAQEYALTAREQLTSGCHVHVAVADDDEGVAVIDRIAPWLPVLLALSTNSPYWRGEDSGYSSFRSQVWSRWPTAGPTAPFGSVAGYRQVVEGLLATGAALDHGMLYFDARLSHRYPTVEIRVADVCLRADDAVLVAALARGLVETAARDAAAGVPPVTARIEQLRAATWRSGRSGLTGDLVAPPRFVPAPARDVVRALLEHVRPVLTEDGDVQRVEGLLDSLWVRGSGAAQQRAWFRAGGPQGVVDGAVAATAD</sequence>
<protein>
    <recommendedName>
        <fullName evidence="5">Putative glutamate--cysteine ligase 2</fullName>
        <ecNumber evidence="5">6.3.2.2</ecNumber>
    </recommendedName>
    <alternativeName>
        <fullName evidence="5">Gamma-glutamylcysteine synthetase 2</fullName>
        <shortName evidence="5">GCS 2</shortName>
        <shortName evidence="5">Gamma-GCS 2</shortName>
    </alternativeName>
</protein>
<dbReference type="SUPFAM" id="SSF55931">
    <property type="entry name" value="Glutamine synthetase/guanido kinase"/>
    <property type="match status" value="1"/>
</dbReference>
<name>A0A4V1CMK5_9CELL</name>
<dbReference type="InterPro" id="IPR006336">
    <property type="entry name" value="GCS2"/>
</dbReference>
<dbReference type="NCBIfam" id="TIGR02050">
    <property type="entry name" value="gshA_cyan_rel"/>
    <property type="match status" value="1"/>
</dbReference>
<dbReference type="PANTHER" id="PTHR36510:SF1">
    <property type="entry name" value="GLUTAMATE--CYSTEINE LIGASE 2-RELATED"/>
    <property type="match status" value="1"/>
</dbReference>
<evidence type="ECO:0000256" key="4">
    <source>
        <dbReference type="ARBA" id="ARBA00048819"/>
    </source>
</evidence>
<dbReference type="PANTHER" id="PTHR36510">
    <property type="entry name" value="GLUTAMATE--CYSTEINE LIGASE 2-RELATED"/>
    <property type="match status" value="1"/>
</dbReference>
<comment type="function">
    <text evidence="5">ATP-dependent carboxylate-amine ligase which exhibits weak glutamate--cysteine ligase activity.</text>
</comment>
<dbReference type="Pfam" id="PF04107">
    <property type="entry name" value="GCS2"/>
    <property type="match status" value="1"/>
</dbReference>
<evidence type="ECO:0000256" key="3">
    <source>
        <dbReference type="ARBA" id="ARBA00022840"/>
    </source>
</evidence>
<gene>
    <name evidence="6" type="ORF">E5225_06570</name>
</gene>
<dbReference type="KEGG" id="celz:E5225_06570"/>
<dbReference type="GO" id="GO:0042398">
    <property type="term" value="P:modified amino acid biosynthetic process"/>
    <property type="evidence" value="ECO:0007669"/>
    <property type="project" value="InterPro"/>
</dbReference>
<dbReference type="NCBIfam" id="NF010041">
    <property type="entry name" value="PRK13517.1-1"/>
    <property type="match status" value="1"/>
</dbReference>
<dbReference type="RefSeq" id="WP_135974007.1">
    <property type="nucleotide sequence ID" value="NZ_CP039291.1"/>
</dbReference>
<dbReference type="InterPro" id="IPR011793">
    <property type="entry name" value="YbdK"/>
</dbReference>
<dbReference type="GO" id="GO:0005524">
    <property type="term" value="F:ATP binding"/>
    <property type="evidence" value="ECO:0007669"/>
    <property type="project" value="UniProtKB-KW"/>
</dbReference>
<dbReference type="HAMAP" id="MF_01609">
    <property type="entry name" value="Glu_cys_ligase_2"/>
    <property type="match status" value="1"/>
</dbReference>
<accession>A0A4V1CMK5</accession>
<dbReference type="OrthoDB" id="9803842at2"/>
<proteinExistence type="inferred from homology"/>
<evidence type="ECO:0000313" key="7">
    <source>
        <dbReference type="Proteomes" id="UP000296469"/>
    </source>
</evidence>
<evidence type="ECO:0000256" key="5">
    <source>
        <dbReference type="HAMAP-Rule" id="MF_01609"/>
    </source>
</evidence>
<dbReference type="AlphaFoldDB" id="A0A4V1CMK5"/>
<dbReference type="InterPro" id="IPR050141">
    <property type="entry name" value="GCL_type2/YbdK_subfam"/>
</dbReference>
<keyword evidence="2 5" id="KW-0547">Nucleotide-binding</keyword>
<dbReference type="GO" id="GO:0004357">
    <property type="term" value="F:glutamate-cysteine ligase activity"/>
    <property type="evidence" value="ECO:0007669"/>
    <property type="project" value="UniProtKB-EC"/>
</dbReference>
<dbReference type="Proteomes" id="UP000296469">
    <property type="component" value="Chromosome"/>
</dbReference>
<comment type="catalytic activity">
    <reaction evidence="4 5">
        <text>L-cysteine + L-glutamate + ATP = gamma-L-glutamyl-L-cysteine + ADP + phosphate + H(+)</text>
        <dbReference type="Rhea" id="RHEA:13285"/>
        <dbReference type="ChEBI" id="CHEBI:15378"/>
        <dbReference type="ChEBI" id="CHEBI:29985"/>
        <dbReference type="ChEBI" id="CHEBI:30616"/>
        <dbReference type="ChEBI" id="CHEBI:35235"/>
        <dbReference type="ChEBI" id="CHEBI:43474"/>
        <dbReference type="ChEBI" id="CHEBI:58173"/>
        <dbReference type="ChEBI" id="CHEBI:456216"/>
        <dbReference type="EC" id="6.3.2.2"/>
    </reaction>
</comment>
<evidence type="ECO:0000313" key="6">
    <source>
        <dbReference type="EMBL" id="QCB93265.1"/>
    </source>
</evidence>
<dbReference type="InterPro" id="IPR014746">
    <property type="entry name" value="Gln_synth/guanido_kin_cat_dom"/>
</dbReference>
<evidence type="ECO:0000256" key="2">
    <source>
        <dbReference type="ARBA" id="ARBA00022741"/>
    </source>
</evidence>
<dbReference type="EMBL" id="CP039291">
    <property type="protein sequence ID" value="QCB93265.1"/>
    <property type="molecule type" value="Genomic_DNA"/>
</dbReference>
<keyword evidence="7" id="KW-1185">Reference proteome</keyword>
<organism evidence="6 7">
    <name type="scientific">Cellulomonas shaoxiangyii</name>
    <dbReference type="NCBI Taxonomy" id="2566013"/>
    <lineage>
        <taxon>Bacteria</taxon>
        <taxon>Bacillati</taxon>
        <taxon>Actinomycetota</taxon>
        <taxon>Actinomycetes</taxon>
        <taxon>Micrococcales</taxon>
        <taxon>Cellulomonadaceae</taxon>
        <taxon>Cellulomonas</taxon>
    </lineage>
</organism>
<keyword evidence="3 5" id="KW-0067">ATP-binding</keyword>
<comment type="similarity">
    <text evidence="5">Belongs to the glutamate--cysteine ligase type 2 family. YbdK subfamily.</text>
</comment>